<proteinExistence type="predicted"/>
<dbReference type="InterPro" id="IPR001375">
    <property type="entry name" value="Peptidase_S9_cat"/>
</dbReference>
<feature type="domain" description="Peptidase S9 prolyl oligopeptidase catalytic" evidence="2">
    <location>
        <begin position="295"/>
        <end position="421"/>
    </location>
</feature>
<name>A0A1G6ASF4_9STRE</name>
<dbReference type="Gene3D" id="3.40.50.1820">
    <property type="entry name" value="alpha/beta hydrolase"/>
    <property type="match status" value="1"/>
</dbReference>
<evidence type="ECO:0000259" key="2">
    <source>
        <dbReference type="Pfam" id="PF00326"/>
    </source>
</evidence>
<dbReference type="RefSeq" id="WP_074485440.1">
    <property type="nucleotide sequence ID" value="NZ_FMXP01000006.1"/>
</dbReference>
<protein>
    <submittedName>
        <fullName evidence="4">Predicted peptidase</fullName>
    </submittedName>
</protein>
<dbReference type="InterPro" id="IPR041172">
    <property type="entry name" value="EstA_Ig-like_N"/>
</dbReference>
<dbReference type="Gene3D" id="2.60.40.2180">
    <property type="match status" value="1"/>
</dbReference>
<accession>A0A1G6ASF4</accession>
<dbReference type="STRING" id="439219.SAMN02910293_00599"/>
<dbReference type="GO" id="GO:0008236">
    <property type="term" value="F:serine-type peptidase activity"/>
    <property type="evidence" value="ECO:0007669"/>
    <property type="project" value="InterPro"/>
</dbReference>
<gene>
    <name evidence="4" type="ORF">SAMN02910293_00599</name>
</gene>
<dbReference type="PANTHER" id="PTHR43037:SF1">
    <property type="entry name" value="BLL1128 PROTEIN"/>
    <property type="match status" value="1"/>
</dbReference>
<keyword evidence="1" id="KW-0732">Signal</keyword>
<dbReference type="GO" id="GO:0006508">
    <property type="term" value="P:proteolysis"/>
    <property type="evidence" value="ECO:0007669"/>
    <property type="project" value="InterPro"/>
</dbReference>
<dbReference type="eggNOG" id="COG4099">
    <property type="taxonomic scope" value="Bacteria"/>
</dbReference>
<dbReference type="InterPro" id="IPR029058">
    <property type="entry name" value="AB_hydrolase_fold"/>
</dbReference>
<evidence type="ECO:0000313" key="4">
    <source>
        <dbReference type="EMBL" id="SDB11316.1"/>
    </source>
</evidence>
<dbReference type="EMBL" id="FMXP01000006">
    <property type="protein sequence ID" value="SDB11316.1"/>
    <property type="molecule type" value="Genomic_DNA"/>
</dbReference>
<dbReference type="Pfam" id="PF18435">
    <property type="entry name" value="EstA_Ig_like"/>
    <property type="match status" value="1"/>
</dbReference>
<dbReference type="Proteomes" id="UP000182508">
    <property type="component" value="Unassembled WGS sequence"/>
</dbReference>
<organism evidence="4 5">
    <name type="scientific">Streptococcus henryi</name>
    <dbReference type="NCBI Taxonomy" id="439219"/>
    <lineage>
        <taxon>Bacteria</taxon>
        <taxon>Bacillati</taxon>
        <taxon>Bacillota</taxon>
        <taxon>Bacilli</taxon>
        <taxon>Lactobacillales</taxon>
        <taxon>Streptococcaceae</taxon>
        <taxon>Streptococcus</taxon>
    </lineage>
</organism>
<reference evidence="4 5" key="1">
    <citation type="submission" date="2016-10" db="EMBL/GenBank/DDBJ databases">
        <authorList>
            <person name="de Groot N.N."/>
        </authorList>
    </citation>
    <scope>NUCLEOTIDE SEQUENCE [LARGE SCALE GENOMIC DNA]</scope>
    <source>
        <strain evidence="4 5">A-4</strain>
    </source>
</reference>
<dbReference type="SUPFAM" id="SSF53474">
    <property type="entry name" value="alpha/beta-Hydrolases"/>
    <property type="match status" value="1"/>
</dbReference>
<dbReference type="AlphaFoldDB" id="A0A1G6ASF4"/>
<sequence>MSNINSTKTYRRYFAVASVGAALLLQACSTKGESEVTSQNDIQKISLGVQGYEFGPAVNKLIIELDNPVSKVDIAGLKVETANTEREVKEVYLSDEKGNQGTDKESKFVTLELDVTYSQKTFSGIASPFTFNFETFMNEWLTEYPVKVSDLTVGETKVSKEEDAIGNRVIPEADKFAVRKEFKGTYLNAIKNEEEELTLNYAAFEPDNLKDGEKNPLLIWLHGQGEGGKDITISLLGNEVTALTRDDIQSQFTSGDEVGAYVLAVQTPTYWMDEGDGTNGSGAGVSRYTEILMDAIADYVASNPNVDPNRIYLSGCSNGGYMTLNMAITYPDYFAALVPNAPAYSYYNFEKNEDGSYKKVKDEETGYEMPVQLETRWFDQEKVDKVKDIPMWFIHSADDTTVSPENYPLPVYKALVDAGAKNTWFSYYESVLGTDDASAQYMGHWSWIYYFNNQASGVQNPTDIAGKTDFSGFKANNANLGGEQKAKVDGKEYDNVFAWLNDQVK</sequence>
<dbReference type="InterPro" id="IPR050955">
    <property type="entry name" value="Plant_Biomass_Hydrol_Est"/>
</dbReference>
<dbReference type="Pfam" id="PF00326">
    <property type="entry name" value="Peptidase_S9"/>
    <property type="match status" value="1"/>
</dbReference>
<evidence type="ECO:0000259" key="3">
    <source>
        <dbReference type="Pfam" id="PF18435"/>
    </source>
</evidence>
<evidence type="ECO:0000256" key="1">
    <source>
        <dbReference type="ARBA" id="ARBA00022729"/>
    </source>
</evidence>
<dbReference type="PANTHER" id="PTHR43037">
    <property type="entry name" value="UNNAMED PRODUCT-RELATED"/>
    <property type="match status" value="1"/>
</dbReference>
<feature type="domain" description="Esterase Ig-like N-terminal" evidence="3">
    <location>
        <begin position="49"/>
        <end position="143"/>
    </location>
</feature>
<keyword evidence="5" id="KW-1185">Reference proteome</keyword>
<evidence type="ECO:0000313" key="5">
    <source>
        <dbReference type="Proteomes" id="UP000182508"/>
    </source>
</evidence>